<comment type="caution">
    <text evidence="3">The sequence shown here is derived from an EMBL/GenBank/DDBJ whole genome shotgun (WGS) entry which is preliminary data.</text>
</comment>
<protein>
    <submittedName>
        <fullName evidence="3">Protein 21.1</fullName>
    </submittedName>
</protein>
<dbReference type="InterPro" id="IPR036770">
    <property type="entry name" value="Ankyrin_rpt-contain_sf"/>
</dbReference>
<dbReference type="InterPro" id="IPR002110">
    <property type="entry name" value="Ankyrin_rpt"/>
</dbReference>
<organism evidence="3 4">
    <name type="scientific">Giardia duodenalis assemblage B</name>
    <dbReference type="NCBI Taxonomy" id="1394984"/>
    <lineage>
        <taxon>Eukaryota</taxon>
        <taxon>Metamonada</taxon>
        <taxon>Diplomonadida</taxon>
        <taxon>Hexamitidae</taxon>
        <taxon>Giardiinae</taxon>
        <taxon>Giardia</taxon>
    </lineage>
</organism>
<dbReference type="EMBL" id="JXTI01000083">
    <property type="protein sequence ID" value="KWX13110.1"/>
    <property type="molecule type" value="Genomic_DNA"/>
</dbReference>
<evidence type="ECO:0000256" key="1">
    <source>
        <dbReference type="PROSITE-ProRule" id="PRU00023"/>
    </source>
</evidence>
<evidence type="ECO:0000313" key="3">
    <source>
        <dbReference type="EMBL" id="KWX13110.1"/>
    </source>
</evidence>
<dbReference type="AlphaFoldDB" id="A0A132NST1"/>
<feature type="region of interest" description="Disordered" evidence="2">
    <location>
        <begin position="252"/>
        <end position="282"/>
    </location>
</feature>
<feature type="compositionally biased region" description="Polar residues" evidence="2">
    <location>
        <begin position="267"/>
        <end position="282"/>
    </location>
</feature>
<dbReference type="Pfam" id="PF12796">
    <property type="entry name" value="Ank_2"/>
    <property type="match status" value="2"/>
</dbReference>
<dbReference type="OrthoDB" id="194358at2759"/>
<sequence>MDQFKNEMTDGLEAWLTACQLGDLQFVRDNMSRYKTKVNCLSESGLMLAAYYNQSDIVKALLYFEYTLGNADGYTALMYAVCANNLKICELLVEREYCYVLRDGTTALMLAVQCGHIQIVEFLCPYLDSLKDNNGETALFHAIRAGRLVIVKKLVEKSQNMTADDIRAAATYAQKQNQQAIHVFLNGIEGTISDVRTLPSIISRYPKVVKPSPNAPIVKQTKIEECLAGKTGVLGHITQSLRVPQSIIKRAASKTAARATPKKPEADSTSCPETDPNTPQVSLEHSNKDVVANIPSPSTNDAHGWIQRSWEATVNIFYRGLSKTRQVFLKVFSRRVTETAAASVSSNVVSTLSV</sequence>
<gene>
    <name evidence="3" type="ORF">QR46_2891</name>
</gene>
<dbReference type="SMART" id="SM00248">
    <property type="entry name" value="ANK"/>
    <property type="match status" value="4"/>
</dbReference>
<reference evidence="3 4" key="1">
    <citation type="journal article" date="2015" name="Mol. Biochem. Parasitol.">
        <title>Identification of polymorphic genes for use in assemblage B genotyping assays through comparative genomics of multiple assemblage B Giardia duodenalis isolates.</title>
        <authorList>
            <person name="Wielinga C."/>
            <person name="Thompson R.C."/>
            <person name="Monis P."/>
            <person name="Ryan U."/>
        </authorList>
    </citation>
    <scope>NUCLEOTIDE SEQUENCE [LARGE SCALE GENOMIC DNA]</scope>
    <source>
        <strain evidence="3 4">BAH15c1</strain>
    </source>
</reference>
<proteinExistence type="predicted"/>
<dbReference type="SUPFAM" id="SSF48403">
    <property type="entry name" value="Ankyrin repeat"/>
    <property type="match status" value="1"/>
</dbReference>
<keyword evidence="1" id="KW-0040">ANK repeat</keyword>
<dbReference type="Gene3D" id="1.25.40.20">
    <property type="entry name" value="Ankyrin repeat-containing domain"/>
    <property type="match status" value="1"/>
</dbReference>
<evidence type="ECO:0000256" key="2">
    <source>
        <dbReference type="SAM" id="MobiDB-lite"/>
    </source>
</evidence>
<dbReference type="Proteomes" id="UP000070089">
    <property type="component" value="Unassembled WGS sequence"/>
</dbReference>
<accession>A0A132NST1</accession>
<dbReference type="PANTHER" id="PTHR24184:SF11">
    <property type="entry name" value="ANKYRIN REPEAT AND SOCS BOX CONTAINING 3"/>
    <property type="match status" value="1"/>
</dbReference>
<name>A0A132NST1_GIAIN</name>
<dbReference type="PANTHER" id="PTHR24184">
    <property type="entry name" value="SI:CH211-189E2.2"/>
    <property type="match status" value="1"/>
</dbReference>
<feature type="repeat" description="ANK" evidence="1">
    <location>
        <begin position="134"/>
        <end position="166"/>
    </location>
</feature>
<evidence type="ECO:0000313" key="4">
    <source>
        <dbReference type="Proteomes" id="UP000070089"/>
    </source>
</evidence>
<dbReference type="PROSITE" id="PS50088">
    <property type="entry name" value="ANK_REPEAT"/>
    <property type="match status" value="1"/>
</dbReference>
<dbReference type="VEuPathDB" id="GiardiaDB:QR46_2891"/>